<feature type="region of interest" description="Disordered" evidence="1">
    <location>
        <begin position="99"/>
        <end position="122"/>
    </location>
</feature>
<name>A0A0J6FCR2_COCPO</name>
<protein>
    <submittedName>
        <fullName evidence="2">Uncharacterized protein</fullName>
    </submittedName>
</protein>
<evidence type="ECO:0000313" key="3">
    <source>
        <dbReference type="Proteomes" id="UP000054567"/>
    </source>
</evidence>
<sequence>MTKPECSGRTHLAPGWILQSPALAPITAQERHEDMPGLDCWIKITSGNDAGGAGCPVAEGNNNGASSSAAAPVEHTAHGHCNGADSCFLAYDFPAATESTAQENHMPENTKKKTALSIWGSN</sequence>
<dbReference type="EMBL" id="DS268110">
    <property type="protein sequence ID" value="KMM66674.1"/>
    <property type="molecule type" value="Genomic_DNA"/>
</dbReference>
<proteinExistence type="predicted"/>
<dbReference type="Proteomes" id="UP000054567">
    <property type="component" value="Unassembled WGS sequence"/>
</dbReference>
<evidence type="ECO:0000256" key="1">
    <source>
        <dbReference type="SAM" id="MobiDB-lite"/>
    </source>
</evidence>
<dbReference type="VEuPathDB" id="FungiDB:CPAG_03012"/>
<accession>A0A0J6FCR2</accession>
<reference evidence="3" key="3">
    <citation type="journal article" date="2010" name="Genome Res.">
        <title>Population genomic sequencing of Coccidioides fungi reveals recent hybridization and transposon control.</title>
        <authorList>
            <person name="Neafsey D.E."/>
            <person name="Barker B.M."/>
            <person name="Sharpton T.J."/>
            <person name="Stajich J.E."/>
            <person name="Park D.J."/>
            <person name="Whiston E."/>
            <person name="Hung C.-Y."/>
            <person name="McMahan C."/>
            <person name="White J."/>
            <person name="Sykes S."/>
            <person name="Heiman D."/>
            <person name="Young S."/>
            <person name="Zeng Q."/>
            <person name="Abouelleil A."/>
            <person name="Aftuck L."/>
            <person name="Bessette D."/>
            <person name="Brown A."/>
            <person name="FitzGerald M."/>
            <person name="Lui A."/>
            <person name="Macdonald J.P."/>
            <person name="Priest M."/>
            <person name="Orbach M.J."/>
            <person name="Galgiani J.N."/>
            <person name="Kirkland T.N."/>
            <person name="Cole G.T."/>
            <person name="Birren B.W."/>
            <person name="Henn M.R."/>
            <person name="Taylor J.W."/>
            <person name="Rounsley S.D."/>
        </authorList>
    </citation>
    <scope>NUCLEOTIDE SEQUENCE [LARGE SCALE GENOMIC DNA]</scope>
    <source>
        <strain evidence="3">RMSCC 3488</strain>
    </source>
</reference>
<evidence type="ECO:0000313" key="2">
    <source>
        <dbReference type="EMBL" id="KMM66674.1"/>
    </source>
</evidence>
<gene>
    <name evidence="2" type="ORF">CPAG_03012</name>
</gene>
<reference evidence="3" key="2">
    <citation type="journal article" date="2009" name="Genome Res.">
        <title>Comparative genomic analyses of the human fungal pathogens Coccidioides and their relatives.</title>
        <authorList>
            <person name="Sharpton T.J."/>
            <person name="Stajich J.E."/>
            <person name="Rounsley S.D."/>
            <person name="Gardner M.J."/>
            <person name="Wortman J.R."/>
            <person name="Jordar V.S."/>
            <person name="Maiti R."/>
            <person name="Kodira C.D."/>
            <person name="Neafsey D.E."/>
            <person name="Zeng Q."/>
            <person name="Hung C.-Y."/>
            <person name="McMahan C."/>
            <person name="Muszewska A."/>
            <person name="Grynberg M."/>
            <person name="Mandel M.A."/>
            <person name="Kellner E.M."/>
            <person name="Barker B.M."/>
            <person name="Galgiani J.N."/>
            <person name="Orbach M.J."/>
            <person name="Kirkland T.N."/>
            <person name="Cole G.T."/>
            <person name="Henn M.R."/>
            <person name="Birren B.W."/>
            <person name="Taylor J.W."/>
        </authorList>
    </citation>
    <scope>NUCLEOTIDE SEQUENCE [LARGE SCALE GENOMIC DNA]</scope>
    <source>
        <strain evidence="3">RMSCC 3488</strain>
    </source>
</reference>
<organism evidence="2 3">
    <name type="scientific">Coccidioides posadasii RMSCC 3488</name>
    <dbReference type="NCBI Taxonomy" id="454284"/>
    <lineage>
        <taxon>Eukaryota</taxon>
        <taxon>Fungi</taxon>
        <taxon>Dikarya</taxon>
        <taxon>Ascomycota</taxon>
        <taxon>Pezizomycotina</taxon>
        <taxon>Eurotiomycetes</taxon>
        <taxon>Eurotiomycetidae</taxon>
        <taxon>Onygenales</taxon>
        <taxon>Onygenaceae</taxon>
        <taxon>Coccidioides</taxon>
    </lineage>
</organism>
<reference evidence="2 3" key="1">
    <citation type="submission" date="2007-06" db="EMBL/GenBank/DDBJ databases">
        <title>The Genome Sequence of Coccidioides posadasii RMSCC_3488.</title>
        <authorList>
            <consortium name="Coccidioides Genome Resources Consortium"/>
            <consortium name="The Broad Institute Genome Sequencing Platform"/>
            <person name="Henn M.R."/>
            <person name="Sykes S."/>
            <person name="Young S."/>
            <person name="Jaffe D."/>
            <person name="Berlin A."/>
            <person name="Alvarez P."/>
            <person name="Butler J."/>
            <person name="Gnerre S."/>
            <person name="Grabherr M."/>
            <person name="Mauceli E."/>
            <person name="Brockman W."/>
            <person name="Kodira C."/>
            <person name="Alvarado L."/>
            <person name="Zeng Q."/>
            <person name="Crawford M."/>
            <person name="Antoine C."/>
            <person name="Devon K."/>
            <person name="Galgiani J."/>
            <person name="Orsborn K."/>
            <person name="Lewis M.L."/>
            <person name="Nusbaum C."/>
            <person name="Galagan J."/>
            <person name="Birren B."/>
        </authorList>
    </citation>
    <scope>NUCLEOTIDE SEQUENCE [LARGE SCALE GENOMIC DNA]</scope>
    <source>
        <strain evidence="2 3">RMSCC 3488</strain>
    </source>
</reference>
<dbReference type="AlphaFoldDB" id="A0A0J6FCR2"/>